<organism evidence="3 4">
    <name type="scientific">Podarcis lilfordi</name>
    <name type="common">Lilford's wall lizard</name>
    <dbReference type="NCBI Taxonomy" id="74358"/>
    <lineage>
        <taxon>Eukaryota</taxon>
        <taxon>Metazoa</taxon>
        <taxon>Chordata</taxon>
        <taxon>Craniata</taxon>
        <taxon>Vertebrata</taxon>
        <taxon>Euteleostomi</taxon>
        <taxon>Lepidosauria</taxon>
        <taxon>Squamata</taxon>
        <taxon>Bifurcata</taxon>
        <taxon>Unidentata</taxon>
        <taxon>Episquamata</taxon>
        <taxon>Laterata</taxon>
        <taxon>Lacertibaenia</taxon>
        <taxon>Lacertidae</taxon>
        <taxon>Podarcis</taxon>
    </lineage>
</organism>
<keyword evidence="4" id="KW-1185">Reference proteome</keyword>
<keyword evidence="1" id="KW-0732">Signal</keyword>
<dbReference type="SUPFAM" id="SSF57256">
    <property type="entry name" value="Elafin-like"/>
    <property type="match status" value="1"/>
</dbReference>
<protein>
    <submittedName>
        <fullName evidence="3">Four-disulfide core domain 3</fullName>
    </submittedName>
</protein>
<dbReference type="GO" id="GO:0005576">
    <property type="term" value="C:extracellular region"/>
    <property type="evidence" value="ECO:0007669"/>
    <property type="project" value="InterPro"/>
</dbReference>
<gene>
    <name evidence="3" type="ORF">PODLI_1B039722</name>
</gene>
<sequence length="73" mass="7838">MKSGGLVFFLVGLFALCAMMPSASAQGKPGNCPFYAAVVKPPCIKWCTTDYDCPSVQKCCSKFCSMVCENPTK</sequence>
<dbReference type="Pfam" id="PF00095">
    <property type="entry name" value="WAP"/>
    <property type="match status" value="1"/>
</dbReference>
<accession>A0AA35VQU3</accession>
<dbReference type="PROSITE" id="PS51390">
    <property type="entry name" value="WAP"/>
    <property type="match status" value="1"/>
</dbReference>
<dbReference type="Proteomes" id="UP001178461">
    <property type="component" value="Unassembled WGS sequence"/>
</dbReference>
<evidence type="ECO:0000313" key="3">
    <source>
        <dbReference type="EMBL" id="CAI7935465.1"/>
    </source>
</evidence>
<feature type="chain" id="PRO_5041388878" evidence="1">
    <location>
        <begin position="26"/>
        <end position="73"/>
    </location>
</feature>
<dbReference type="InterPro" id="IPR008197">
    <property type="entry name" value="WAP_dom"/>
</dbReference>
<dbReference type="EMBL" id="CANTUW010000750">
    <property type="protein sequence ID" value="CAI7935465.1"/>
    <property type="molecule type" value="Genomic_DNA"/>
</dbReference>
<dbReference type="PRINTS" id="PR00003">
    <property type="entry name" value="4DISULPHCORE"/>
</dbReference>
<dbReference type="SMART" id="SM00217">
    <property type="entry name" value="WAP"/>
    <property type="match status" value="1"/>
</dbReference>
<feature type="signal peptide" evidence="1">
    <location>
        <begin position="1"/>
        <end position="25"/>
    </location>
</feature>
<proteinExistence type="predicted"/>
<dbReference type="InterPro" id="IPR036645">
    <property type="entry name" value="Elafin-like_sf"/>
</dbReference>
<dbReference type="AlphaFoldDB" id="A0AA35VQU3"/>
<name>A0AA35VQU3_9SAUR</name>
<evidence type="ECO:0000313" key="4">
    <source>
        <dbReference type="Proteomes" id="UP001178461"/>
    </source>
</evidence>
<reference evidence="3" key="1">
    <citation type="submission" date="2022-12" db="EMBL/GenBank/DDBJ databases">
        <authorList>
            <person name="Alioto T."/>
            <person name="Alioto T."/>
            <person name="Gomez Garrido J."/>
        </authorList>
    </citation>
    <scope>NUCLEOTIDE SEQUENCE</scope>
</reference>
<dbReference type="Gene3D" id="4.10.75.10">
    <property type="entry name" value="Elafin-like"/>
    <property type="match status" value="1"/>
</dbReference>
<feature type="domain" description="WAP" evidence="2">
    <location>
        <begin position="25"/>
        <end position="72"/>
    </location>
</feature>
<comment type="caution">
    <text evidence="3">The sequence shown here is derived from an EMBL/GenBank/DDBJ whole genome shotgun (WGS) entry which is preliminary data.</text>
</comment>
<evidence type="ECO:0000256" key="1">
    <source>
        <dbReference type="SAM" id="SignalP"/>
    </source>
</evidence>
<evidence type="ECO:0000259" key="2">
    <source>
        <dbReference type="PROSITE" id="PS51390"/>
    </source>
</evidence>
<dbReference type="GO" id="GO:0030414">
    <property type="term" value="F:peptidase inhibitor activity"/>
    <property type="evidence" value="ECO:0007669"/>
    <property type="project" value="InterPro"/>
</dbReference>